<dbReference type="GO" id="GO:0005737">
    <property type="term" value="C:cytoplasm"/>
    <property type="evidence" value="ECO:0007669"/>
    <property type="project" value="TreeGrafter"/>
</dbReference>
<comment type="caution">
    <text evidence="1">The sequence shown here is derived from an EMBL/GenBank/DDBJ whole genome shotgun (WGS) entry which is preliminary data.</text>
</comment>
<dbReference type="EMBL" id="BQKV01000098">
    <property type="protein sequence ID" value="GJN65403.1"/>
    <property type="molecule type" value="Genomic_DNA"/>
</dbReference>
<dbReference type="InterPro" id="IPR013078">
    <property type="entry name" value="His_Pase_superF_clade-1"/>
</dbReference>
<dbReference type="InterPro" id="IPR029033">
    <property type="entry name" value="His_PPase_superfam"/>
</dbReference>
<keyword evidence="2" id="KW-1185">Reference proteome</keyword>
<evidence type="ECO:0000313" key="2">
    <source>
        <dbReference type="Proteomes" id="UP001055185"/>
    </source>
</evidence>
<evidence type="ECO:0000313" key="1">
    <source>
        <dbReference type="EMBL" id="GJN65403.1"/>
    </source>
</evidence>
<dbReference type="Pfam" id="PF00300">
    <property type="entry name" value="His_Phos_1"/>
    <property type="match status" value="1"/>
</dbReference>
<dbReference type="PANTHER" id="PTHR48100">
    <property type="entry name" value="BROAD-SPECIFICITY PHOSPHATASE YOR283W-RELATED"/>
    <property type="match status" value="1"/>
</dbReference>
<name>A0AA37J037_9FIRM</name>
<organism evidence="1 2">
    <name type="scientific">Faecalibacterium gallinarum</name>
    <dbReference type="NCBI Taxonomy" id="2903556"/>
    <lineage>
        <taxon>Bacteria</taxon>
        <taxon>Bacillati</taxon>
        <taxon>Bacillota</taxon>
        <taxon>Clostridia</taxon>
        <taxon>Eubacteriales</taxon>
        <taxon>Oscillospiraceae</taxon>
        <taxon>Faecalibacterium</taxon>
    </lineage>
</organism>
<gene>
    <name evidence="1" type="ORF">JCM17207_20280</name>
</gene>
<dbReference type="PANTHER" id="PTHR48100:SF1">
    <property type="entry name" value="HISTIDINE PHOSPHATASE FAMILY PROTEIN-RELATED"/>
    <property type="match status" value="1"/>
</dbReference>
<dbReference type="InterPro" id="IPR050275">
    <property type="entry name" value="PGM_Phosphatase"/>
</dbReference>
<proteinExistence type="predicted"/>
<protein>
    <submittedName>
        <fullName evidence="1">Phosphoglycerate mutase</fullName>
    </submittedName>
</protein>
<dbReference type="SMART" id="SM00855">
    <property type="entry name" value="PGAM"/>
    <property type="match status" value="1"/>
</dbReference>
<dbReference type="AlphaFoldDB" id="A0AA37J037"/>
<sequence length="186" mass="20097">MIELLFIRHGATAGNLQRRYIGRTDEPLCPAGLDQAEALGALHLQADRLIVSPLLRARQTAVLAFPGQEMSLEPGFAETDFGIFEGKNADELADCPAYRAWVDTGCQGPIPGGEAVSDFKARCCAAFEAQMQTLPEGCRAALVVHGGVIMAICEAYALPRRDFYSYHLPNGGLLRARYEGGTLTIL</sequence>
<accession>A0AA37J037</accession>
<dbReference type="Proteomes" id="UP001055185">
    <property type="component" value="Unassembled WGS sequence"/>
</dbReference>
<dbReference type="Gene3D" id="3.40.50.1240">
    <property type="entry name" value="Phosphoglycerate mutase-like"/>
    <property type="match status" value="1"/>
</dbReference>
<dbReference type="CDD" id="cd07067">
    <property type="entry name" value="HP_PGM_like"/>
    <property type="match status" value="1"/>
</dbReference>
<dbReference type="SUPFAM" id="SSF53254">
    <property type="entry name" value="Phosphoglycerate mutase-like"/>
    <property type="match status" value="1"/>
</dbReference>
<dbReference type="GO" id="GO:0016791">
    <property type="term" value="F:phosphatase activity"/>
    <property type="evidence" value="ECO:0007669"/>
    <property type="project" value="TreeGrafter"/>
</dbReference>
<dbReference type="RefSeq" id="WP_238317624.1">
    <property type="nucleotide sequence ID" value="NZ_BQKV01000098.1"/>
</dbReference>
<reference evidence="1" key="1">
    <citation type="journal article" date="2022" name="Int. J. Syst. Evol. Microbiol.">
        <title>Genome-based, phenotypic and chemotaxonomic classification of Faecalibacterium strains: proposal of three novel species Faecalibacterium duncaniae sp. nov., Faecalibacterium hattorii sp. nov. and Faecalibacterium gallinarum sp. nov. .</title>
        <authorList>
            <person name="Sakamoto M."/>
            <person name="Sakurai N."/>
            <person name="Tanno H."/>
            <person name="Iino T."/>
            <person name="Ohkuma M."/>
            <person name="Endo A."/>
        </authorList>
    </citation>
    <scope>NUCLEOTIDE SEQUENCE</scope>
    <source>
        <strain evidence="1">JCM 17207</strain>
    </source>
</reference>